<sequence length="68" mass="7994">MLSQRYERGSTLITSNLPFQEWTEILGSERLTGALLDRLTHHVHILEMNGDSYRLKQSRRKRPPSSER</sequence>
<name>A0A7W7ZDV9_9BACT</name>
<protein>
    <submittedName>
        <fullName evidence="2">DNA replication protein DnaC</fullName>
    </submittedName>
</protein>
<keyword evidence="3" id="KW-1185">Reference proteome</keyword>
<dbReference type="Pfam" id="PF01695">
    <property type="entry name" value="IstB_IS21"/>
    <property type="match status" value="1"/>
</dbReference>
<dbReference type="EMBL" id="JACHIP010000003">
    <property type="protein sequence ID" value="MBB5058101.1"/>
    <property type="molecule type" value="Genomic_DNA"/>
</dbReference>
<feature type="domain" description="IstB-like ATP-binding" evidence="1">
    <location>
        <begin position="1"/>
        <end position="59"/>
    </location>
</feature>
<dbReference type="Gene3D" id="3.40.50.300">
    <property type="entry name" value="P-loop containing nucleotide triphosphate hydrolases"/>
    <property type="match status" value="1"/>
</dbReference>
<dbReference type="GO" id="GO:0005524">
    <property type="term" value="F:ATP binding"/>
    <property type="evidence" value="ECO:0007669"/>
    <property type="project" value="InterPro"/>
</dbReference>
<dbReference type="AlphaFoldDB" id="A0A7W7ZDV9"/>
<accession>A0A7W7ZDV9</accession>
<evidence type="ECO:0000259" key="1">
    <source>
        <dbReference type="Pfam" id="PF01695"/>
    </source>
</evidence>
<reference evidence="2 3" key="1">
    <citation type="submission" date="2020-08" db="EMBL/GenBank/DDBJ databases">
        <title>Genomic Encyclopedia of Type Strains, Phase IV (KMG-V): Genome sequencing to study the core and pangenomes of soil and plant-associated prokaryotes.</title>
        <authorList>
            <person name="Whitman W."/>
        </authorList>
    </citation>
    <scope>NUCLEOTIDE SEQUENCE [LARGE SCALE GENOMIC DNA]</scope>
    <source>
        <strain evidence="2 3">M8UP14</strain>
    </source>
</reference>
<dbReference type="Proteomes" id="UP000540989">
    <property type="component" value="Unassembled WGS sequence"/>
</dbReference>
<evidence type="ECO:0000313" key="2">
    <source>
        <dbReference type="EMBL" id="MBB5058101.1"/>
    </source>
</evidence>
<dbReference type="RefSeq" id="WP_281383462.1">
    <property type="nucleotide sequence ID" value="NZ_JACHIP010000003.1"/>
</dbReference>
<proteinExistence type="predicted"/>
<organism evidence="2 3">
    <name type="scientific">Granulicella aggregans</name>
    <dbReference type="NCBI Taxonomy" id="474949"/>
    <lineage>
        <taxon>Bacteria</taxon>
        <taxon>Pseudomonadati</taxon>
        <taxon>Acidobacteriota</taxon>
        <taxon>Terriglobia</taxon>
        <taxon>Terriglobales</taxon>
        <taxon>Acidobacteriaceae</taxon>
        <taxon>Granulicella</taxon>
    </lineage>
</organism>
<gene>
    <name evidence="2" type="ORF">HDF16_002807</name>
</gene>
<comment type="caution">
    <text evidence="2">The sequence shown here is derived from an EMBL/GenBank/DDBJ whole genome shotgun (WGS) entry which is preliminary data.</text>
</comment>
<dbReference type="InterPro" id="IPR002611">
    <property type="entry name" value="IstB_ATP-bd"/>
</dbReference>
<dbReference type="InterPro" id="IPR027417">
    <property type="entry name" value="P-loop_NTPase"/>
</dbReference>
<evidence type="ECO:0000313" key="3">
    <source>
        <dbReference type="Proteomes" id="UP000540989"/>
    </source>
</evidence>